<dbReference type="EMBL" id="CP004885">
    <property type="protein sequence ID" value="AGX86941.1"/>
    <property type="molecule type" value="Genomic_DNA"/>
</dbReference>
<dbReference type="STRING" id="946483.Cenrod_0837"/>
<evidence type="ECO:0000313" key="2">
    <source>
        <dbReference type="EMBL" id="AGX86941.1"/>
    </source>
</evidence>
<proteinExistence type="predicted"/>
<name>U5N620_9BURK</name>
<dbReference type="HOGENOM" id="CLU_2680884_0_0_4"/>
<feature type="region of interest" description="Disordered" evidence="1">
    <location>
        <begin position="36"/>
        <end position="74"/>
    </location>
</feature>
<evidence type="ECO:0000256" key="1">
    <source>
        <dbReference type="SAM" id="MobiDB-lite"/>
    </source>
</evidence>
<evidence type="ECO:0000313" key="3">
    <source>
        <dbReference type="Proteomes" id="UP000017184"/>
    </source>
</evidence>
<organism evidence="2 3">
    <name type="scientific">Candidatus Symbiobacter mobilis CR</name>
    <dbReference type="NCBI Taxonomy" id="946483"/>
    <lineage>
        <taxon>Bacteria</taxon>
        <taxon>Pseudomonadati</taxon>
        <taxon>Pseudomonadota</taxon>
        <taxon>Betaproteobacteria</taxon>
        <taxon>Burkholderiales</taxon>
        <taxon>Comamonadaceae</taxon>
    </lineage>
</organism>
<accession>U5N620</accession>
<sequence length="74" mass="8347">MLSVYLLKMCGEWLRVRCKVMWYRWERGHLALEIPEGETPLAPSPPRSPDGVKRNPGCTLAGAASLSIPVQRNR</sequence>
<dbReference type="KEGG" id="cbx:Cenrod_0837"/>
<gene>
    <name evidence="2" type="ORF">Cenrod_0837</name>
</gene>
<dbReference type="Proteomes" id="UP000017184">
    <property type="component" value="Chromosome"/>
</dbReference>
<dbReference type="AlphaFoldDB" id="U5N620"/>
<reference evidence="2 3" key="1">
    <citation type="journal article" date="2013" name="Genome Biol.">
        <title>Genomic analysis reveals key aspects of prokaryotic symbiosis in the phototrophic consortium "Chlorochromatium aggregatum".</title>
        <authorList>
            <person name="Liu Z."/>
            <person name="Muller J."/>
            <person name="Li T."/>
            <person name="Alvey R.M."/>
            <person name="Vogl K."/>
            <person name="Frigaard N.U."/>
            <person name="Rockwell N.C."/>
            <person name="Boyd E.S."/>
            <person name="Tomsho L.P."/>
            <person name="Schuster S.C."/>
            <person name="Henke P."/>
            <person name="Rohde M."/>
            <person name="Overmann J."/>
            <person name="Bryant D.A."/>
        </authorList>
    </citation>
    <scope>NUCLEOTIDE SEQUENCE [LARGE SCALE GENOMIC DNA]</scope>
    <source>
        <strain evidence="2">CR</strain>
    </source>
</reference>
<keyword evidence="3" id="KW-1185">Reference proteome</keyword>
<protein>
    <submittedName>
        <fullName evidence="2">Uncharacterized protein</fullName>
    </submittedName>
</protein>